<name>A0A3P1XWC6_TANFO</name>
<dbReference type="AlphaFoldDB" id="A0A3P1XWC6"/>
<proteinExistence type="predicted"/>
<reference evidence="2 3" key="1">
    <citation type="submission" date="2018-11" db="EMBL/GenBank/DDBJ databases">
        <title>Genomes From Bacteria Associated with the Canine Oral Cavity: a Test Case for Automated Genome-Based Taxonomic Assignment.</title>
        <authorList>
            <person name="Coil D.A."/>
            <person name="Jospin G."/>
            <person name="Darling A.E."/>
            <person name="Wallis C."/>
            <person name="Davis I.J."/>
            <person name="Harris S."/>
            <person name="Eisen J.A."/>
            <person name="Holcombe L.J."/>
            <person name="O'Flynn C."/>
        </authorList>
    </citation>
    <scope>NUCLEOTIDE SEQUENCE [LARGE SCALE GENOMIC DNA]</scope>
    <source>
        <strain evidence="2 3">OH2617_COT-023</strain>
    </source>
</reference>
<dbReference type="OrthoDB" id="1438889at2"/>
<organism evidence="2 3">
    <name type="scientific">Tannerella forsythia</name>
    <name type="common">Bacteroides forsythus</name>
    <dbReference type="NCBI Taxonomy" id="28112"/>
    <lineage>
        <taxon>Bacteria</taxon>
        <taxon>Pseudomonadati</taxon>
        <taxon>Bacteroidota</taxon>
        <taxon>Bacteroidia</taxon>
        <taxon>Bacteroidales</taxon>
        <taxon>Tannerellaceae</taxon>
        <taxon>Tannerella</taxon>
    </lineage>
</organism>
<dbReference type="GO" id="GO:0006260">
    <property type="term" value="P:DNA replication"/>
    <property type="evidence" value="ECO:0007669"/>
    <property type="project" value="InterPro"/>
</dbReference>
<comment type="caution">
    <text evidence="2">The sequence shown here is derived from an EMBL/GenBank/DDBJ whole genome shotgun (WGS) entry which is preliminary data.</text>
</comment>
<protein>
    <recommendedName>
        <fullName evidence="1">Replication-associated protein G2P N-terminal domain-containing protein</fullName>
    </recommendedName>
</protein>
<sequence>MYDTVNFRLLQSEATSIDFLAETPCYLNNVGEHNYNGELVITGNLNGLKISLNRYQMKIKDGSLCKWHLGDNFQTMGRGDTQRAIESLSDTLHIPMGKATVTRLDIAQNFITRHPPEVYLNHLGILKYATRLQEPNGVYYSQTGGRLCFYDKNREQKNHKGPIPELYEGRNVLRYEQRYTNRIASQLKVTEVTGALLYDEAFYIDILNRWKDTYKAIQKINDVSLNFQAMKSKQQLYKMGVLSLIEQAGGQLQMIEQINEAQKRGELSKKQAFDLRQAINEACKIRDGLTVPNEAIQELDKKVSEAVKFYR</sequence>
<dbReference type="RefSeq" id="WP_124750969.1">
    <property type="nucleotide sequence ID" value="NZ_RQYS01000013.1"/>
</dbReference>
<feature type="domain" description="Replication-associated protein G2P N-terminal" evidence="1">
    <location>
        <begin position="1"/>
        <end position="190"/>
    </location>
</feature>
<dbReference type="Pfam" id="PF05144">
    <property type="entry name" value="Phage_CRI"/>
    <property type="match status" value="1"/>
</dbReference>
<dbReference type="EMBL" id="RQYS01000013">
    <property type="protein sequence ID" value="RRD62266.1"/>
    <property type="molecule type" value="Genomic_DNA"/>
</dbReference>
<evidence type="ECO:0000313" key="2">
    <source>
        <dbReference type="EMBL" id="RRD62266.1"/>
    </source>
</evidence>
<evidence type="ECO:0000313" key="3">
    <source>
        <dbReference type="Proteomes" id="UP000278609"/>
    </source>
</evidence>
<evidence type="ECO:0000259" key="1">
    <source>
        <dbReference type="Pfam" id="PF05144"/>
    </source>
</evidence>
<gene>
    <name evidence="2" type="ORF">EII40_03905</name>
</gene>
<dbReference type="Proteomes" id="UP000278609">
    <property type="component" value="Unassembled WGS sequence"/>
</dbReference>
<dbReference type="InterPro" id="IPR022686">
    <property type="entry name" value="G2P_N"/>
</dbReference>
<accession>A0A3P1XWC6</accession>